<name>A0A5C8NN27_9ACTN</name>
<dbReference type="AlphaFoldDB" id="A0A5C8NN27"/>
<dbReference type="OrthoDB" id="9762066at2"/>
<dbReference type="Pfam" id="PF13385">
    <property type="entry name" value="Laminin_G_3"/>
    <property type="match status" value="1"/>
</dbReference>
<dbReference type="EMBL" id="VDUX01000002">
    <property type="protein sequence ID" value="TXL62355.1"/>
    <property type="molecule type" value="Genomic_DNA"/>
</dbReference>
<evidence type="ECO:0000313" key="3">
    <source>
        <dbReference type="Proteomes" id="UP000321571"/>
    </source>
</evidence>
<organism evidence="2 3">
    <name type="scientific">Aeromicrobium terrae</name>
    <dbReference type="NCBI Taxonomy" id="2498846"/>
    <lineage>
        <taxon>Bacteria</taxon>
        <taxon>Bacillati</taxon>
        <taxon>Actinomycetota</taxon>
        <taxon>Actinomycetes</taxon>
        <taxon>Propionibacteriales</taxon>
        <taxon>Nocardioidaceae</taxon>
        <taxon>Aeromicrobium</taxon>
    </lineage>
</organism>
<evidence type="ECO:0000256" key="1">
    <source>
        <dbReference type="SAM" id="SignalP"/>
    </source>
</evidence>
<comment type="caution">
    <text evidence="2">The sequence shown here is derived from an EMBL/GenBank/DDBJ whole genome shotgun (WGS) entry which is preliminary data.</text>
</comment>
<dbReference type="SUPFAM" id="SSF49899">
    <property type="entry name" value="Concanavalin A-like lectins/glucanases"/>
    <property type="match status" value="1"/>
</dbReference>
<feature type="signal peptide" evidence="1">
    <location>
        <begin position="1"/>
        <end position="20"/>
    </location>
</feature>
<keyword evidence="1" id="KW-0732">Signal</keyword>
<dbReference type="NCBIfam" id="NF033679">
    <property type="entry name" value="DNRLRE_dom"/>
    <property type="match status" value="1"/>
</dbReference>
<accession>A0A5C8NN27</accession>
<keyword evidence="3" id="KW-1185">Reference proteome</keyword>
<dbReference type="RefSeq" id="WP_147684968.1">
    <property type="nucleotide sequence ID" value="NZ_VDUX01000002.1"/>
</dbReference>
<dbReference type="InterPro" id="IPR013320">
    <property type="entry name" value="ConA-like_dom_sf"/>
</dbReference>
<dbReference type="Proteomes" id="UP000321571">
    <property type="component" value="Unassembled WGS sequence"/>
</dbReference>
<proteinExistence type="predicted"/>
<sequence length="932" mass="98501">MRWFAAAVFASVLGALVVPASGEETTHTGPYSSEFAKAAETDSPVEIAEARTATETLWANPSGSYSREISSAPVRVRRGSGWVPVDLNLEQVNGVVRPKAAPGAVELSAGGTDPMMSMSVGGVETAVSWPSALPKPEIDGPTAIYRDVLEDVDLQLTVTDGGVSQILVVHNEAAAQNPKLEKLKLESDVKNGSLKAKGDGFAIVDKTGREVGESAEPTMWDSSGTVLNKDAKPVSDTSAEAIDQRVEGPAVGDDVTPVDLSVNDENLTLEPDTDALTGDDVSYPVFIDPKASSSAFAWAMVFKQHPTSSFYKWTDSEGQGVGYQNYNGVSTKRLFFQHSISSVTGTQILSATFKARMNWSASCTTRAVKIYRAGAVTSDRTWNDQPTWGEYQDSKSYSAGWSGCNPSGRDVVWNVKNAVTDAAAEGRPTVAFGLRVSDETDPLTWRRFRHTTSITVEYNRKPNTPSPRSINGISCPASTVVRLGRMTIPPVMRAGLSDPDKDNVRARYQWNAGSSVISTSPEVIGSYVASGSTASQNFPVSPGTDGTIPSGTWSFRIRAQDRLPSGSTGITSGWSDECTFTVDATAAATPVLLNAPGQIDPTERWKAGESYAVTFAPGDGQPAADTVGYRFAIDSNTPPTTAMLPASATDHTYQQVLTIPDLGTHTLWLWAYDLAGNRSEYPLSFPFEVVDPNAVARSTYSFDEESGNDAIDSTGAFTLNLGTATRATRALVVGDDPDNPERDGMIGVTDATTTLPSVTGSLIDTTRSFAISAFIDPAASGTPTSMTALSIAGSNTNGVELGVEPNGTGFDYVFRVWDTATNGWATATVPGDDGQPGTRLVVASFDAISGTLTLSVPEGTAPDGMSAGGVVPPLELTNQHLVVGAAADGTRRWNGWLDQLVVAAGSFSANDIADQMTIKTRATECVELDGVC</sequence>
<reference evidence="2 3" key="1">
    <citation type="submission" date="2019-06" db="EMBL/GenBank/DDBJ databases">
        <title>Aeromicrobium sp. nov., isolated from a maize field.</title>
        <authorList>
            <person name="Lin S.-Y."/>
            <person name="Tsai C.-F."/>
            <person name="Young C.-C."/>
        </authorList>
    </citation>
    <scope>NUCLEOTIDE SEQUENCE [LARGE SCALE GENOMIC DNA]</scope>
    <source>
        <strain evidence="2 3">CC-CFT486</strain>
    </source>
</reference>
<protein>
    <submittedName>
        <fullName evidence="2">LamG domain-containing protein</fullName>
    </submittedName>
</protein>
<feature type="chain" id="PRO_5038385237" evidence="1">
    <location>
        <begin position="21"/>
        <end position="932"/>
    </location>
</feature>
<evidence type="ECO:0000313" key="2">
    <source>
        <dbReference type="EMBL" id="TXL62355.1"/>
    </source>
</evidence>
<gene>
    <name evidence="2" type="ORF">FHP06_06600</name>
</gene>